<keyword evidence="10 14" id="KW-1133">Transmembrane helix</keyword>
<dbReference type="InterPro" id="IPR029058">
    <property type="entry name" value="AB_hydrolase_fold"/>
</dbReference>
<evidence type="ECO:0000259" key="16">
    <source>
        <dbReference type="Pfam" id="PF06441"/>
    </source>
</evidence>
<evidence type="ECO:0000256" key="6">
    <source>
        <dbReference type="ARBA" id="ARBA00022679"/>
    </source>
</evidence>
<keyword evidence="6" id="KW-0808">Transferase</keyword>
<evidence type="ECO:0000256" key="2">
    <source>
        <dbReference type="ARBA" id="ARBA00004922"/>
    </source>
</evidence>
<organism evidence="17 18">
    <name type="scientific">Boletus reticuloceps</name>
    <dbReference type="NCBI Taxonomy" id="495285"/>
    <lineage>
        <taxon>Eukaryota</taxon>
        <taxon>Fungi</taxon>
        <taxon>Dikarya</taxon>
        <taxon>Basidiomycota</taxon>
        <taxon>Agaricomycotina</taxon>
        <taxon>Agaricomycetes</taxon>
        <taxon>Agaricomycetidae</taxon>
        <taxon>Boletales</taxon>
        <taxon>Boletineae</taxon>
        <taxon>Boletaceae</taxon>
        <taxon>Boletoideae</taxon>
        <taxon>Boletus</taxon>
    </lineage>
</organism>
<dbReference type="PANTHER" id="PTHR10859:SF91">
    <property type="entry name" value="DOLICHYL-PHOSPHATE BETA-GLUCOSYLTRANSFERASE"/>
    <property type="match status" value="1"/>
</dbReference>
<gene>
    <name evidence="17" type="ORF">JVT61DRAFT_342</name>
</gene>
<dbReference type="InterPro" id="IPR029044">
    <property type="entry name" value="Nucleotide-diphossugar_trans"/>
</dbReference>
<dbReference type="PANTHER" id="PTHR10859">
    <property type="entry name" value="GLYCOSYL TRANSFERASE"/>
    <property type="match status" value="1"/>
</dbReference>
<comment type="subcellular location">
    <subcellularLocation>
        <location evidence="1">Endoplasmic reticulum membrane</location>
        <topology evidence="1">Single-pass membrane protein</topology>
    </subcellularLocation>
</comment>
<evidence type="ECO:0000256" key="5">
    <source>
        <dbReference type="ARBA" id="ARBA00022676"/>
    </source>
</evidence>
<evidence type="ECO:0000256" key="1">
    <source>
        <dbReference type="ARBA" id="ARBA00004389"/>
    </source>
</evidence>
<dbReference type="InterPro" id="IPR001173">
    <property type="entry name" value="Glyco_trans_2-like"/>
</dbReference>
<dbReference type="Proteomes" id="UP000683000">
    <property type="component" value="Unassembled WGS sequence"/>
</dbReference>
<evidence type="ECO:0000259" key="15">
    <source>
        <dbReference type="Pfam" id="PF00535"/>
    </source>
</evidence>
<comment type="catalytic activity">
    <reaction evidence="12">
        <text>a di-trans,poly-cis-dolichyl phosphate + UDP-alpha-D-glucose = a di-trans,poly-cis-dolichyl beta-D-glucosyl phosphate + UDP</text>
        <dbReference type="Rhea" id="RHEA:15401"/>
        <dbReference type="Rhea" id="RHEA-COMP:19498"/>
        <dbReference type="Rhea" id="RHEA-COMP:19502"/>
        <dbReference type="ChEBI" id="CHEBI:57525"/>
        <dbReference type="ChEBI" id="CHEBI:57683"/>
        <dbReference type="ChEBI" id="CHEBI:58223"/>
        <dbReference type="ChEBI" id="CHEBI:58885"/>
        <dbReference type="EC" id="2.4.1.117"/>
    </reaction>
    <physiologicalReaction direction="left-to-right" evidence="12">
        <dbReference type="Rhea" id="RHEA:15402"/>
    </physiologicalReaction>
</comment>
<name>A0A8I2Z2Z9_9AGAM</name>
<evidence type="ECO:0000313" key="18">
    <source>
        <dbReference type="Proteomes" id="UP000683000"/>
    </source>
</evidence>
<dbReference type="EMBL" id="JAGFBS010000001">
    <property type="protein sequence ID" value="KAG6381737.1"/>
    <property type="molecule type" value="Genomic_DNA"/>
</dbReference>
<dbReference type="InterPro" id="IPR000639">
    <property type="entry name" value="Epox_hydrolase-like"/>
</dbReference>
<dbReference type="CDD" id="cd04188">
    <property type="entry name" value="DPG_synthase"/>
    <property type="match status" value="1"/>
</dbReference>
<protein>
    <recommendedName>
        <fullName evidence="4">dolichyl-phosphate beta-glucosyltransferase</fullName>
        <ecNumber evidence="4">2.4.1.117</ecNumber>
    </recommendedName>
</protein>
<dbReference type="PRINTS" id="PR00412">
    <property type="entry name" value="EPOXHYDRLASE"/>
</dbReference>
<feature type="region of interest" description="Disordered" evidence="13">
    <location>
        <begin position="69"/>
        <end position="100"/>
    </location>
</feature>
<keyword evidence="18" id="KW-1185">Reference proteome</keyword>
<evidence type="ECO:0000256" key="7">
    <source>
        <dbReference type="ARBA" id="ARBA00022692"/>
    </source>
</evidence>
<dbReference type="GO" id="GO:0004581">
    <property type="term" value="F:dolichyl-phosphate beta-glucosyltransferase activity"/>
    <property type="evidence" value="ECO:0007669"/>
    <property type="project" value="UniProtKB-EC"/>
</dbReference>
<feature type="compositionally biased region" description="Basic and acidic residues" evidence="13">
    <location>
        <begin position="82"/>
        <end position="98"/>
    </location>
</feature>
<dbReference type="Gene3D" id="3.90.550.10">
    <property type="entry name" value="Spore Coat Polysaccharide Biosynthesis Protein SpsA, Chain A"/>
    <property type="match status" value="1"/>
</dbReference>
<feature type="transmembrane region" description="Helical" evidence="14">
    <location>
        <begin position="416"/>
        <end position="438"/>
    </location>
</feature>
<dbReference type="GO" id="GO:0005789">
    <property type="term" value="C:endoplasmic reticulum membrane"/>
    <property type="evidence" value="ECO:0007669"/>
    <property type="project" value="UniProtKB-SubCell"/>
</dbReference>
<keyword evidence="8" id="KW-0256">Endoplasmic reticulum</keyword>
<feature type="domain" description="Glycosyltransferase 2-like" evidence="15">
    <location>
        <begin position="476"/>
        <end position="672"/>
    </location>
</feature>
<keyword evidence="5" id="KW-0328">Glycosyltransferase</keyword>
<feature type="domain" description="Epoxide hydrolase N-terminal" evidence="16">
    <location>
        <begin position="4"/>
        <end position="114"/>
    </location>
</feature>
<keyword evidence="11 14" id="KW-0472">Membrane</keyword>
<evidence type="ECO:0000256" key="14">
    <source>
        <dbReference type="SAM" id="Phobius"/>
    </source>
</evidence>
<dbReference type="InterPro" id="IPR035518">
    <property type="entry name" value="DPG_synthase"/>
</dbReference>
<dbReference type="SUPFAM" id="SSF53448">
    <property type="entry name" value="Nucleotide-diphospho-sugar transferases"/>
    <property type="match status" value="1"/>
</dbReference>
<sequence>MTESPFKIAIPDEKLNLLRKKLELATFPDELESADWKYGVPLADIKRLTERWKNGYDWRKHEMATQRRVAHVHERHRRRRLRDAEHPLRAQKEHRGGRDSPTLCHGWPGGFYEVRKILPLLTASSPEHPSFHVVALSLPGYGFSEAPRKQGFSNNQFAEVAHKLMLALGYHEYVSQGGDWGFLITATMAVQYGGKYHKAWHTNTPFGLPPSPLREPLSFLSFMVTPWTAKEKQGLARSHWFRNQGSGYFAAQCTQPQTIGYSLADSPVGLLAWVYEKLHNWTDSYPWQDDEVLTWISIYWFSRAGPAASVRIYFEVMKGQMDTSWSLPIPKIPMGASFFPKDIHVFPKAWVRRGRRIVAEFEHESGGHFASYEAPQVLADDVRTMFGKGGGAYGVVQARVDMLDSPRTLPAMDQPLLAYVVAVIVVLLPSLYLALVLLSPPPIVTRPSEKTYRSCASLTTPLPLPSLADAGSLDLSIIIPAYNESARLPAMLDTALAHLHASPSQSESLSASANGHGHPPRARTHEILIVDDGSKDDTSALALELATHHPATDIRIITLEQNLGKGGAVRHGMLHARGHRLLMVDADGASRFADLEALWERIDAIAPGNEPAVVVGSRAHLVKTEAVVKRSLLRNILMYGLHTILRIVGVGHIHDTQCGFKLFTRRAAQQIFPAQHLATWIFDVELLLLAKQLGIPVAEVPIEWHEVAGSKLHVVKDSLQMLRDLLVLRGNQLVGRWKVTP</sequence>
<dbReference type="GO" id="GO:0006487">
    <property type="term" value="P:protein N-linked glycosylation"/>
    <property type="evidence" value="ECO:0007669"/>
    <property type="project" value="TreeGrafter"/>
</dbReference>
<dbReference type="GO" id="GO:0016787">
    <property type="term" value="F:hydrolase activity"/>
    <property type="evidence" value="ECO:0007669"/>
    <property type="project" value="UniProtKB-KW"/>
</dbReference>
<dbReference type="Pfam" id="PF00535">
    <property type="entry name" value="Glycos_transf_2"/>
    <property type="match status" value="1"/>
</dbReference>
<evidence type="ECO:0000256" key="4">
    <source>
        <dbReference type="ARBA" id="ARBA00012583"/>
    </source>
</evidence>
<proteinExistence type="inferred from homology"/>
<dbReference type="EC" id="2.4.1.117" evidence="4"/>
<dbReference type="InterPro" id="IPR010497">
    <property type="entry name" value="Epoxide_hydro_N"/>
</dbReference>
<comment type="similarity">
    <text evidence="3">Belongs to the glycosyltransferase 2 family.</text>
</comment>
<evidence type="ECO:0000256" key="9">
    <source>
        <dbReference type="ARBA" id="ARBA00022968"/>
    </source>
</evidence>
<evidence type="ECO:0000256" key="12">
    <source>
        <dbReference type="ARBA" id="ARBA00045097"/>
    </source>
</evidence>
<comment type="caution">
    <text evidence="17">The sequence shown here is derived from an EMBL/GenBank/DDBJ whole genome shotgun (WGS) entry which is preliminary data.</text>
</comment>
<accession>A0A8I2Z2Z9</accession>
<dbReference type="AlphaFoldDB" id="A0A8I2Z2Z9"/>
<comment type="pathway">
    <text evidence="2">Protein modification; protein glycosylation.</text>
</comment>
<dbReference type="Pfam" id="PF06441">
    <property type="entry name" value="EHN"/>
    <property type="match status" value="1"/>
</dbReference>
<feature type="compositionally biased region" description="Basic residues" evidence="13">
    <location>
        <begin position="69"/>
        <end position="81"/>
    </location>
</feature>
<keyword evidence="7 14" id="KW-0812">Transmembrane</keyword>
<reference evidence="17" key="1">
    <citation type="submission" date="2021-03" db="EMBL/GenBank/DDBJ databases">
        <title>Evolutionary innovations through gain and loss of genes in the ectomycorrhizal Boletales.</title>
        <authorList>
            <person name="Wu G."/>
            <person name="Miyauchi S."/>
            <person name="Morin E."/>
            <person name="Yang Z.-L."/>
            <person name="Xu J."/>
            <person name="Martin F.M."/>
        </authorList>
    </citation>
    <scope>NUCLEOTIDE SEQUENCE</scope>
    <source>
        <strain evidence="17">BR01</strain>
    </source>
</reference>
<dbReference type="SUPFAM" id="SSF53474">
    <property type="entry name" value="alpha/beta-Hydrolases"/>
    <property type="match status" value="1"/>
</dbReference>
<evidence type="ECO:0000256" key="8">
    <source>
        <dbReference type="ARBA" id="ARBA00022824"/>
    </source>
</evidence>
<dbReference type="Gene3D" id="3.40.50.1820">
    <property type="entry name" value="alpha/beta hydrolase"/>
    <property type="match status" value="1"/>
</dbReference>
<keyword evidence="17" id="KW-0378">Hydrolase</keyword>
<evidence type="ECO:0000313" key="17">
    <source>
        <dbReference type="EMBL" id="KAG6381737.1"/>
    </source>
</evidence>
<evidence type="ECO:0000256" key="3">
    <source>
        <dbReference type="ARBA" id="ARBA00006739"/>
    </source>
</evidence>
<keyword evidence="9" id="KW-0735">Signal-anchor</keyword>
<dbReference type="OrthoDB" id="7130006at2759"/>
<evidence type="ECO:0000256" key="13">
    <source>
        <dbReference type="SAM" id="MobiDB-lite"/>
    </source>
</evidence>
<evidence type="ECO:0000256" key="10">
    <source>
        <dbReference type="ARBA" id="ARBA00022989"/>
    </source>
</evidence>
<evidence type="ECO:0000256" key="11">
    <source>
        <dbReference type="ARBA" id="ARBA00023136"/>
    </source>
</evidence>